<evidence type="ECO:0000313" key="3">
    <source>
        <dbReference type="Proteomes" id="UP001629230"/>
    </source>
</evidence>
<protein>
    <submittedName>
        <fullName evidence="2">IS3 family transposase</fullName>
    </submittedName>
</protein>
<dbReference type="PROSITE" id="PS50994">
    <property type="entry name" value="INTEGRASE"/>
    <property type="match status" value="1"/>
</dbReference>
<dbReference type="RefSeq" id="WP_408180524.1">
    <property type="nucleotide sequence ID" value="NZ_JAQQEZ010000033.1"/>
</dbReference>
<reference evidence="2 3" key="1">
    <citation type="journal article" date="2024" name="Chem. Sci.">
        <title>Discovery of megapolipeptins by genome mining of a Burkholderiales bacteria collection.</title>
        <authorList>
            <person name="Paulo B.S."/>
            <person name="Recchia M.J.J."/>
            <person name="Lee S."/>
            <person name="Fergusson C.H."/>
            <person name="Romanowski S.B."/>
            <person name="Hernandez A."/>
            <person name="Krull N."/>
            <person name="Liu D.Y."/>
            <person name="Cavanagh H."/>
            <person name="Bos A."/>
            <person name="Gray C.A."/>
            <person name="Murphy B.T."/>
            <person name="Linington R.G."/>
            <person name="Eustaquio A.S."/>
        </authorList>
    </citation>
    <scope>NUCLEOTIDE SEQUENCE [LARGE SCALE GENOMIC DNA]</scope>
    <source>
        <strain evidence="2 3">RL17-350-BIC-A</strain>
    </source>
</reference>
<dbReference type="PANTHER" id="PTHR46889">
    <property type="entry name" value="TRANSPOSASE INSF FOR INSERTION SEQUENCE IS3B-RELATED"/>
    <property type="match status" value="1"/>
</dbReference>
<dbReference type="InterPro" id="IPR001584">
    <property type="entry name" value="Integrase_cat-core"/>
</dbReference>
<accession>A0ABW9AZ60</accession>
<sequence>MADSRRKDQAVYAAHRGLFGYRRVSLAIRSDGELVNHKKVQRLMNELGIRSRVRRKKFRSYQGEVGEAAPNLLNREFTASRPNEKWVTDVTEFRVAGKKLYLSPVMDLYNGEIVAYESSHRPDFPMAMGMLHKAVKKRGGVAKPLLHSDQGWHYRMQPYQAALARYGMKQSMSRKGNCFDNAAMENFFGTLKAEYFHLTDFEDVDTLQAGLKGYIDYYNRHRVKSKLGGLSPVEYRMRAGKN</sequence>
<evidence type="ECO:0000313" key="2">
    <source>
        <dbReference type="EMBL" id="MFM0005862.1"/>
    </source>
</evidence>
<dbReference type="PANTHER" id="PTHR46889:SF4">
    <property type="entry name" value="TRANSPOSASE INSO FOR INSERTION SEQUENCE ELEMENT IS911B-RELATED"/>
    <property type="match status" value="1"/>
</dbReference>
<organism evidence="2 3">
    <name type="scientific">Paraburkholderia dipogonis</name>
    <dbReference type="NCBI Taxonomy" id="1211383"/>
    <lineage>
        <taxon>Bacteria</taxon>
        <taxon>Pseudomonadati</taxon>
        <taxon>Pseudomonadota</taxon>
        <taxon>Betaproteobacteria</taxon>
        <taxon>Burkholderiales</taxon>
        <taxon>Burkholderiaceae</taxon>
        <taxon>Paraburkholderia</taxon>
    </lineage>
</organism>
<gene>
    <name evidence="2" type="ORF">PQR57_33310</name>
</gene>
<dbReference type="InterPro" id="IPR048020">
    <property type="entry name" value="Transpos_IS3"/>
</dbReference>
<dbReference type="Pfam" id="PF13276">
    <property type="entry name" value="HTH_21"/>
    <property type="match status" value="1"/>
</dbReference>
<dbReference type="Pfam" id="PF00665">
    <property type="entry name" value="rve"/>
    <property type="match status" value="1"/>
</dbReference>
<dbReference type="Pfam" id="PF13333">
    <property type="entry name" value="rve_2"/>
    <property type="match status" value="1"/>
</dbReference>
<dbReference type="NCBIfam" id="NF033516">
    <property type="entry name" value="transpos_IS3"/>
    <property type="match status" value="1"/>
</dbReference>
<dbReference type="EMBL" id="JAQQEZ010000033">
    <property type="protein sequence ID" value="MFM0005862.1"/>
    <property type="molecule type" value="Genomic_DNA"/>
</dbReference>
<dbReference type="Gene3D" id="3.30.420.10">
    <property type="entry name" value="Ribonuclease H-like superfamily/Ribonuclease H"/>
    <property type="match status" value="1"/>
</dbReference>
<dbReference type="InterPro" id="IPR012337">
    <property type="entry name" value="RNaseH-like_sf"/>
</dbReference>
<dbReference type="InterPro" id="IPR036397">
    <property type="entry name" value="RNaseH_sf"/>
</dbReference>
<proteinExistence type="predicted"/>
<feature type="domain" description="Integrase catalytic" evidence="1">
    <location>
        <begin position="78"/>
        <end position="240"/>
    </location>
</feature>
<dbReference type="InterPro" id="IPR050900">
    <property type="entry name" value="Transposase_IS3/IS150/IS904"/>
</dbReference>
<keyword evidence="3" id="KW-1185">Reference proteome</keyword>
<comment type="caution">
    <text evidence="2">The sequence shown here is derived from an EMBL/GenBank/DDBJ whole genome shotgun (WGS) entry which is preliminary data.</text>
</comment>
<dbReference type="InterPro" id="IPR025948">
    <property type="entry name" value="HTH-like_dom"/>
</dbReference>
<dbReference type="Proteomes" id="UP001629230">
    <property type="component" value="Unassembled WGS sequence"/>
</dbReference>
<dbReference type="SUPFAM" id="SSF53098">
    <property type="entry name" value="Ribonuclease H-like"/>
    <property type="match status" value="1"/>
</dbReference>
<name>A0ABW9AZ60_9BURK</name>
<evidence type="ECO:0000259" key="1">
    <source>
        <dbReference type="PROSITE" id="PS50994"/>
    </source>
</evidence>